<dbReference type="PANTHER" id="PTHR30383">
    <property type="entry name" value="THIOESTERASE 1/PROTEASE 1/LYSOPHOSPHOLIPASE L1"/>
    <property type="match status" value="1"/>
</dbReference>
<dbReference type="PANTHER" id="PTHR30383:SF5">
    <property type="entry name" value="SGNH HYDROLASE-TYPE ESTERASE DOMAIN-CONTAINING PROTEIN"/>
    <property type="match status" value="1"/>
</dbReference>
<dbReference type="InterPro" id="IPR051532">
    <property type="entry name" value="Ester_Hydrolysis_Enzymes"/>
</dbReference>
<gene>
    <name evidence="2" type="ORF">SDC9_150432</name>
</gene>
<reference evidence="2" key="1">
    <citation type="submission" date="2019-08" db="EMBL/GenBank/DDBJ databases">
        <authorList>
            <person name="Kucharzyk K."/>
            <person name="Murdoch R.W."/>
            <person name="Higgins S."/>
            <person name="Loffler F."/>
        </authorList>
    </citation>
    <scope>NUCLEOTIDE SEQUENCE</scope>
</reference>
<dbReference type="Pfam" id="PF13472">
    <property type="entry name" value="Lipase_GDSL_2"/>
    <property type="match status" value="1"/>
</dbReference>
<proteinExistence type="predicted"/>
<protein>
    <recommendedName>
        <fullName evidence="1">SGNH hydrolase-type esterase domain-containing protein</fullName>
    </recommendedName>
</protein>
<evidence type="ECO:0000313" key="2">
    <source>
        <dbReference type="EMBL" id="MPN03206.1"/>
    </source>
</evidence>
<dbReference type="InterPro" id="IPR036514">
    <property type="entry name" value="SGNH_hydro_sf"/>
</dbReference>
<feature type="domain" description="SGNH hydrolase-type esterase" evidence="1">
    <location>
        <begin position="6"/>
        <end position="148"/>
    </location>
</feature>
<comment type="caution">
    <text evidence="2">The sequence shown here is derived from an EMBL/GenBank/DDBJ whole genome shotgun (WGS) entry which is preliminary data.</text>
</comment>
<dbReference type="AlphaFoldDB" id="A0A645EP31"/>
<name>A0A645EP31_9ZZZZ</name>
<dbReference type="InterPro" id="IPR013830">
    <property type="entry name" value="SGNH_hydro"/>
</dbReference>
<sequence length="177" mass="19976">MQRANDIIINTAISGHTTLNLLKDFEVRVAQFNPKVVVMMIGTNDAALTTNISVESFGNNLSKLIDQIRSIGTIPVIMSPNIIITQKSPERNRLHEYVKKMSEVVKAKDVIYVDNWNIWIDELGKKYNGEVFKELLNDPLHPNGYGHQEIAMALFKELSIFDPNAPTCGAPYYEGFH</sequence>
<dbReference type="GO" id="GO:0004622">
    <property type="term" value="F:phosphatidylcholine lysophospholipase activity"/>
    <property type="evidence" value="ECO:0007669"/>
    <property type="project" value="TreeGrafter"/>
</dbReference>
<dbReference type="EMBL" id="VSSQ01049134">
    <property type="protein sequence ID" value="MPN03206.1"/>
    <property type="molecule type" value="Genomic_DNA"/>
</dbReference>
<dbReference type="SUPFAM" id="SSF52266">
    <property type="entry name" value="SGNH hydrolase"/>
    <property type="match status" value="1"/>
</dbReference>
<organism evidence="2">
    <name type="scientific">bioreactor metagenome</name>
    <dbReference type="NCBI Taxonomy" id="1076179"/>
    <lineage>
        <taxon>unclassified sequences</taxon>
        <taxon>metagenomes</taxon>
        <taxon>ecological metagenomes</taxon>
    </lineage>
</organism>
<accession>A0A645EP31</accession>
<dbReference type="Gene3D" id="3.40.50.1110">
    <property type="entry name" value="SGNH hydrolase"/>
    <property type="match status" value="1"/>
</dbReference>
<evidence type="ECO:0000259" key="1">
    <source>
        <dbReference type="Pfam" id="PF13472"/>
    </source>
</evidence>